<organism evidence="2">
    <name type="scientific">Chromera velia CCMP2878</name>
    <dbReference type="NCBI Taxonomy" id="1169474"/>
    <lineage>
        <taxon>Eukaryota</taxon>
        <taxon>Sar</taxon>
        <taxon>Alveolata</taxon>
        <taxon>Colpodellida</taxon>
        <taxon>Chromeraceae</taxon>
        <taxon>Chromera</taxon>
    </lineage>
</organism>
<evidence type="ECO:0000256" key="1">
    <source>
        <dbReference type="SAM" id="SignalP"/>
    </source>
</evidence>
<feature type="chain" id="PRO_5005188571" evidence="1">
    <location>
        <begin position="19"/>
        <end position="127"/>
    </location>
</feature>
<evidence type="ECO:0000313" key="2">
    <source>
        <dbReference type="EMBL" id="CEM11919.1"/>
    </source>
</evidence>
<reference evidence="2" key="1">
    <citation type="submission" date="2014-11" db="EMBL/GenBank/DDBJ databases">
        <authorList>
            <person name="Otto D Thomas"/>
            <person name="Naeem Raeece"/>
        </authorList>
    </citation>
    <scope>NUCLEOTIDE SEQUENCE</scope>
</reference>
<dbReference type="AlphaFoldDB" id="A0A0G4FGG1"/>
<protein>
    <submittedName>
        <fullName evidence="2">Uncharacterized protein</fullName>
    </submittedName>
</protein>
<name>A0A0G4FGG1_9ALVE</name>
<keyword evidence="1" id="KW-0732">Signal</keyword>
<sequence length="127" mass="13277">MRVLLAFLCIAAASITSADKICAYDQADCAGTESCETLPSCSSVGATDSNKYSTKYELDGDDLKICFHSGTLTCDASDQVCLTTTVSKDKCVTGSDGDSSYKVTSNAYGMAASLTLLLAVFGLHLSR</sequence>
<feature type="signal peptide" evidence="1">
    <location>
        <begin position="1"/>
        <end position="18"/>
    </location>
</feature>
<dbReference type="EMBL" id="CDMZ01000328">
    <property type="protein sequence ID" value="CEM11919.1"/>
    <property type="molecule type" value="Genomic_DNA"/>
</dbReference>
<gene>
    <name evidence="2" type="ORF">Cvel_16712</name>
</gene>
<proteinExistence type="predicted"/>
<dbReference type="VEuPathDB" id="CryptoDB:Cvel_16712"/>
<accession>A0A0G4FGG1</accession>